<dbReference type="AlphaFoldDB" id="B3QQJ7"/>
<dbReference type="HOGENOM" id="CLU_056705_0_0_10"/>
<name>B3QQJ7_CHLP8</name>
<dbReference type="RefSeq" id="WP_012503033.1">
    <property type="nucleotide sequence ID" value="NC_011027.1"/>
</dbReference>
<dbReference type="EMBL" id="CP001099">
    <property type="protein sequence ID" value="ACF12200.1"/>
    <property type="molecule type" value="Genomic_DNA"/>
</dbReference>
<evidence type="ECO:0000313" key="2">
    <source>
        <dbReference type="Proteomes" id="UP000008811"/>
    </source>
</evidence>
<dbReference type="OrthoDB" id="9791827at2"/>
<dbReference type="eggNOG" id="COG3307">
    <property type="taxonomic scope" value="Bacteria"/>
</dbReference>
<sequence>MYYNTFFIKEFFRSANWLIFSARENATKHKKEKKRFLLKTGYHLDLDNPQSLNQKIVWKKLHDRNPLLTITADKYKVRKYVRLVLGDEVANEILVPLLYVGKNPQTIPFEKLPDTYIIKTNHASKTNIFVEPKNPAKKEQIIKRINQWMAKPYGLFAYEWAYQNIPRLFIIEKFLQDGNGASLKDYKFMMINGKCELIQVYSGRENELICSFYNAKWQYQKIQWKNKYGPIIEKPAVLEKMITIAEKLSSPFDFVRVDLYEISNRIYFGELTHYPASGRLEISPKNIDFLLGSKWSQKKNYWKDRKNPSISIYNTLKKNAPSKSELPLHHADKKTAIVNQ</sequence>
<proteinExistence type="predicted"/>
<dbReference type="Pfam" id="PF14305">
    <property type="entry name" value="ATPgrasp_TupA"/>
    <property type="match status" value="1"/>
</dbReference>
<reference evidence="1" key="1">
    <citation type="submission" date="2008-06" db="EMBL/GenBank/DDBJ databases">
        <title>Complete sequence of Chlorobaculum parvum NCIB 8327.</title>
        <authorList>
            <consortium name="US DOE Joint Genome Institute"/>
            <person name="Lucas S."/>
            <person name="Copeland A."/>
            <person name="Lapidus A."/>
            <person name="Glavina del Rio T."/>
            <person name="Dalin E."/>
            <person name="Tice H."/>
            <person name="Bruce D."/>
            <person name="Goodwin L."/>
            <person name="Pitluck S."/>
            <person name="Schmutz J."/>
            <person name="Larimer F."/>
            <person name="Land M."/>
            <person name="Hauser L."/>
            <person name="Kyrpides N."/>
            <person name="Mikhailova N."/>
            <person name="Zhao F."/>
            <person name="Li T."/>
            <person name="Liu Z."/>
            <person name="Overmann J."/>
            <person name="Bryant D.A."/>
            <person name="Richardson P."/>
        </authorList>
    </citation>
    <scope>NUCLEOTIDE SEQUENCE [LARGE SCALE GENOMIC DNA]</scope>
    <source>
        <strain evidence="1">NCIB 8327</strain>
    </source>
</reference>
<dbReference type="Proteomes" id="UP000008811">
    <property type="component" value="Chromosome"/>
</dbReference>
<accession>B3QQJ7</accession>
<keyword evidence="2" id="KW-1185">Reference proteome</keyword>
<evidence type="ECO:0000313" key="1">
    <source>
        <dbReference type="EMBL" id="ACF12200.1"/>
    </source>
</evidence>
<dbReference type="KEGG" id="cpc:Cpar_1808"/>
<evidence type="ECO:0008006" key="3">
    <source>
        <dbReference type="Google" id="ProtNLM"/>
    </source>
</evidence>
<gene>
    <name evidence="1" type="ordered locus">Cpar_1808</name>
</gene>
<dbReference type="STRING" id="517417.Cpar_1808"/>
<dbReference type="SUPFAM" id="SSF56059">
    <property type="entry name" value="Glutathione synthetase ATP-binding domain-like"/>
    <property type="match status" value="1"/>
</dbReference>
<organism evidence="1 2">
    <name type="scientific">Chlorobaculum parvum (strain DSM 263 / NCIMB 8327)</name>
    <name type="common">Chlorobium vibrioforme subsp. thiosulfatophilum</name>
    <dbReference type="NCBI Taxonomy" id="517417"/>
    <lineage>
        <taxon>Bacteria</taxon>
        <taxon>Pseudomonadati</taxon>
        <taxon>Chlorobiota</taxon>
        <taxon>Chlorobiia</taxon>
        <taxon>Chlorobiales</taxon>
        <taxon>Chlorobiaceae</taxon>
        <taxon>Chlorobaculum</taxon>
    </lineage>
</organism>
<dbReference type="InterPro" id="IPR029465">
    <property type="entry name" value="ATPgrasp_TupA"/>
</dbReference>
<protein>
    <recommendedName>
        <fullName evidence="3">Teichuronopeptide biosynthesis TupA-like protein</fullName>
    </recommendedName>
</protein>